<evidence type="ECO:0000313" key="2">
    <source>
        <dbReference type="EMBL" id="KAF0700212.1"/>
    </source>
</evidence>
<evidence type="ECO:0000256" key="1">
    <source>
        <dbReference type="SAM" id="MobiDB-lite"/>
    </source>
</evidence>
<organism evidence="3 4">
    <name type="scientific">Aphanomyces stellatus</name>
    <dbReference type="NCBI Taxonomy" id="120398"/>
    <lineage>
        <taxon>Eukaryota</taxon>
        <taxon>Sar</taxon>
        <taxon>Stramenopiles</taxon>
        <taxon>Oomycota</taxon>
        <taxon>Saprolegniomycetes</taxon>
        <taxon>Saprolegniales</taxon>
        <taxon>Verrucalvaceae</taxon>
        <taxon>Aphanomyces</taxon>
    </lineage>
</organism>
<dbReference type="EMBL" id="CAADRA010005154">
    <property type="protein sequence ID" value="VFT86149.1"/>
    <property type="molecule type" value="Genomic_DNA"/>
</dbReference>
<evidence type="ECO:0000313" key="4">
    <source>
        <dbReference type="Proteomes" id="UP000332933"/>
    </source>
</evidence>
<dbReference type="OrthoDB" id="61664at2759"/>
<dbReference type="SUPFAM" id="SSF64268">
    <property type="entry name" value="PX domain"/>
    <property type="match status" value="1"/>
</dbReference>
<dbReference type="AlphaFoldDB" id="A0A485KML3"/>
<evidence type="ECO:0000313" key="3">
    <source>
        <dbReference type="EMBL" id="VFT86149.1"/>
    </source>
</evidence>
<proteinExistence type="predicted"/>
<dbReference type="EMBL" id="VJMH01005133">
    <property type="protein sequence ID" value="KAF0700212.1"/>
    <property type="molecule type" value="Genomic_DNA"/>
</dbReference>
<dbReference type="CDD" id="cd06093">
    <property type="entry name" value="PX_domain"/>
    <property type="match status" value="1"/>
</dbReference>
<dbReference type="Gene3D" id="3.30.1520.10">
    <property type="entry name" value="Phox-like domain"/>
    <property type="match status" value="1"/>
</dbReference>
<name>A0A485KML3_9STRA</name>
<protein>
    <submittedName>
        <fullName evidence="3">Aste57867_9266 protein</fullName>
    </submittedName>
</protein>
<reference evidence="3 4" key="1">
    <citation type="submission" date="2019-03" db="EMBL/GenBank/DDBJ databases">
        <authorList>
            <person name="Gaulin E."/>
            <person name="Dumas B."/>
        </authorList>
    </citation>
    <scope>NUCLEOTIDE SEQUENCE [LARGE SCALE GENOMIC DNA]</scope>
    <source>
        <strain evidence="3">CBS 568.67</strain>
    </source>
</reference>
<sequence length="330" mass="37001">MNAAPSSMDVHTFKYIDVMVSAVDSSHRGHLQYVVQVTERGKGHYVVPRRYSAFRALYESVRMLQDDRSGGEKHTPPTRLNTNAVAQWCAICADAFPAKTSISLLCLGESPRSPDVVHTRMAFFHRFLVGVTSILRMFNWRENGHIYNAISRDQALALGAKVQSFLAIPAHFGTAYDYLHRDSLCRRVDATYCVRYPVVQENWGSHEEGTETPLPLHRRNSSLMSAKSHSALATDIPAARTDRAASVTTKPSHAALRRRIHVDQRQRDRLGRGTAAAAAWGGPSNPLPPSSRRKEMYDEEVVVLGEETEYYQQQMPRRRSTGALVRGVKV</sequence>
<reference evidence="2" key="2">
    <citation type="submission" date="2019-06" db="EMBL/GenBank/DDBJ databases">
        <title>Genomics analysis of Aphanomyces spp. identifies a new class of oomycete effector associated with host adaptation.</title>
        <authorList>
            <person name="Gaulin E."/>
        </authorList>
    </citation>
    <scope>NUCLEOTIDE SEQUENCE</scope>
    <source>
        <strain evidence="2">CBS 578.67</strain>
    </source>
</reference>
<keyword evidence="4" id="KW-1185">Reference proteome</keyword>
<accession>A0A485KML3</accession>
<dbReference type="Proteomes" id="UP000332933">
    <property type="component" value="Unassembled WGS sequence"/>
</dbReference>
<dbReference type="InterPro" id="IPR036871">
    <property type="entry name" value="PX_dom_sf"/>
</dbReference>
<feature type="region of interest" description="Disordered" evidence="1">
    <location>
        <begin position="265"/>
        <end position="294"/>
    </location>
</feature>
<dbReference type="GO" id="GO:0035091">
    <property type="term" value="F:phosphatidylinositol binding"/>
    <property type="evidence" value="ECO:0007669"/>
    <property type="project" value="InterPro"/>
</dbReference>
<gene>
    <name evidence="3" type="primary">Aste57867_9266</name>
    <name evidence="2" type="ORF">As57867_009230</name>
    <name evidence="3" type="ORF">ASTE57867_9266</name>
</gene>